<evidence type="ECO:0000256" key="5">
    <source>
        <dbReference type="ARBA" id="ARBA00038359"/>
    </source>
</evidence>
<dbReference type="EMBL" id="JAADJZ010000018">
    <property type="protein sequence ID" value="KAF2868788.1"/>
    <property type="molecule type" value="Genomic_DNA"/>
</dbReference>
<feature type="transmembrane region" description="Helical" evidence="7">
    <location>
        <begin position="164"/>
        <end position="190"/>
    </location>
</feature>
<dbReference type="GO" id="GO:0016020">
    <property type="term" value="C:membrane"/>
    <property type="evidence" value="ECO:0007669"/>
    <property type="project" value="UniProtKB-SubCell"/>
</dbReference>
<organism evidence="9 10">
    <name type="scientific">Massariosphaeria phaeospora</name>
    <dbReference type="NCBI Taxonomy" id="100035"/>
    <lineage>
        <taxon>Eukaryota</taxon>
        <taxon>Fungi</taxon>
        <taxon>Dikarya</taxon>
        <taxon>Ascomycota</taxon>
        <taxon>Pezizomycotina</taxon>
        <taxon>Dothideomycetes</taxon>
        <taxon>Pleosporomycetidae</taxon>
        <taxon>Pleosporales</taxon>
        <taxon>Pleosporales incertae sedis</taxon>
        <taxon>Massariosphaeria</taxon>
    </lineage>
</organism>
<dbReference type="PANTHER" id="PTHR33048">
    <property type="entry name" value="PTH11-LIKE INTEGRAL MEMBRANE PROTEIN (AFU_ORTHOLOGUE AFUA_5G11245)"/>
    <property type="match status" value="1"/>
</dbReference>
<evidence type="ECO:0000256" key="6">
    <source>
        <dbReference type="SAM" id="MobiDB-lite"/>
    </source>
</evidence>
<keyword evidence="2 7" id="KW-0812">Transmembrane</keyword>
<accession>A0A7C8I212</accession>
<feature type="transmembrane region" description="Helical" evidence="7">
    <location>
        <begin position="121"/>
        <end position="144"/>
    </location>
</feature>
<feature type="transmembrane region" description="Helical" evidence="7">
    <location>
        <begin position="85"/>
        <end position="109"/>
    </location>
</feature>
<evidence type="ECO:0000256" key="1">
    <source>
        <dbReference type="ARBA" id="ARBA00004141"/>
    </source>
</evidence>
<feature type="compositionally biased region" description="Basic residues" evidence="6">
    <location>
        <begin position="286"/>
        <end position="297"/>
    </location>
</feature>
<feature type="region of interest" description="Disordered" evidence="6">
    <location>
        <begin position="282"/>
        <end position="303"/>
    </location>
</feature>
<feature type="transmembrane region" description="Helical" evidence="7">
    <location>
        <begin position="202"/>
        <end position="221"/>
    </location>
</feature>
<reference evidence="9 10" key="1">
    <citation type="submission" date="2020-01" db="EMBL/GenBank/DDBJ databases">
        <authorList>
            <consortium name="DOE Joint Genome Institute"/>
            <person name="Haridas S."/>
            <person name="Albert R."/>
            <person name="Binder M."/>
            <person name="Bloem J."/>
            <person name="Labutti K."/>
            <person name="Salamov A."/>
            <person name="Andreopoulos B."/>
            <person name="Baker S.E."/>
            <person name="Barry K."/>
            <person name="Bills G."/>
            <person name="Bluhm B.H."/>
            <person name="Cannon C."/>
            <person name="Castanera R."/>
            <person name="Culley D.E."/>
            <person name="Daum C."/>
            <person name="Ezra D."/>
            <person name="Gonzalez J.B."/>
            <person name="Henrissat B."/>
            <person name="Kuo A."/>
            <person name="Liang C."/>
            <person name="Lipzen A."/>
            <person name="Lutzoni F."/>
            <person name="Magnuson J."/>
            <person name="Mondo S."/>
            <person name="Nolan M."/>
            <person name="Ohm R."/>
            <person name="Pangilinan J."/>
            <person name="Park H.-J.H."/>
            <person name="Ramirez L."/>
            <person name="Alfaro M."/>
            <person name="Sun H."/>
            <person name="Tritt A."/>
            <person name="Yoshinaga Y."/>
            <person name="Zwiers L.-H.L."/>
            <person name="Turgeon B.G."/>
            <person name="Goodwin S.B."/>
            <person name="Spatafora J.W."/>
            <person name="Crous P.W."/>
            <person name="Grigoriev I.V."/>
        </authorList>
    </citation>
    <scope>NUCLEOTIDE SEQUENCE [LARGE SCALE GENOMIC DNA]</scope>
    <source>
        <strain evidence="9 10">CBS 611.86</strain>
    </source>
</reference>
<comment type="subcellular location">
    <subcellularLocation>
        <location evidence="1">Membrane</location>
        <topology evidence="1">Multi-pass membrane protein</topology>
    </subcellularLocation>
</comment>
<name>A0A7C8I212_9PLEO</name>
<feature type="transmembrane region" description="Helical" evidence="7">
    <location>
        <begin position="12"/>
        <end position="33"/>
    </location>
</feature>
<dbReference type="Proteomes" id="UP000481861">
    <property type="component" value="Unassembled WGS sequence"/>
</dbReference>
<evidence type="ECO:0000259" key="8">
    <source>
        <dbReference type="Pfam" id="PF20684"/>
    </source>
</evidence>
<keyword evidence="10" id="KW-1185">Reference proteome</keyword>
<evidence type="ECO:0000256" key="2">
    <source>
        <dbReference type="ARBA" id="ARBA00022692"/>
    </source>
</evidence>
<dbReference type="OrthoDB" id="3897607at2759"/>
<evidence type="ECO:0000313" key="9">
    <source>
        <dbReference type="EMBL" id="KAF2868788.1"/>
    </source>
</evidence>
<evidence type="ECO:0000256" key="7">
    <source>
        <dbReference type="SAM" id="Phobius"/>
    </source>
</evidence>
<feature type="domain" description="Rhodopsin" evidence="8">
    <location>
        <begin position="29"/>
        <end position="266"/>
    </location>
</feature>
<dbReference type="AlphaFoldDB" id="A0A7C8I212"/>
<gene>
    <name evidence="9" type="ORF">BDV95DRAFT_609694</name>
</gene>
<keyword evidence="3 7" id="KW-1133">Transmembrane helix</keyword>
<dbReference type="Pfam" id="PF20684">
    <property type="entry name" value="Fung_rhodopsin"/>
    <property type="match status" value="1"/>
</dbReference>
<protein>
    <recommendedName>
        <fullName evidence="8">Rhodopsin domain-containing protein</fullName>
    </recommendedName>
</protein>
<sequence>MIVTPEGPGLTFLIVISLLLVVATIAIILRIWARLEINAFGADDWLMITGWVFFTLCCIADYFSISYGVGAHVERLTEHQMQQAFKWFLIAGVAYVAATAPVKASICVLIMRISTNRIHHWILYGVIFASTAGSIIRICAFLGRCHPVEAAWDPSKGKCGSPEIMTHVAYFFGALCIATDWICAVIPVFVVWNIRLTWKAKVYVGIMLALGVLASIATIIRMRYLLAYQSPHDRVYGLTDIAIWSEVECCIGIVAGSLATMRPLLRYLRFLGIATQSSRSAESKLPHKLQTLRRPRRTNPSSALQNSYHVMVEAIGDRRGGADDIESDGGSQKHILPERRLEIVKGTQIQVTVDAKNEVDDMEVNPIR</sequence>
<comment type="caution">
    <text evidence="9">The sequence shown here is derived from an EMBL/GenBank/DDBJ whole genome shotgun (WGS) entry which is preliminary data.</text>
</comment>
<dbReference type="PANTHER" id="PTHR33048:SF96">
    <property type="entry name" value="INTEGRAL MEMBRANE PROTEIN"/>
    <property type="match status" value="1"/>
</dbReference>
<evidence type="ECO:0000256" key="4">
    <source>
        <dbReference type="ARBA" id="ARBA00023136"/>
    </source>
</evidence>
<dbReference type="InterPro" id="IPR049326">
    <property type="entry name" value="Rhodopsin_dom_fungi"/>
</dbReference>
<keyword evidence="4 7" id="KW-0472">Membrane</keyword>
<proteinExistence type="inferred from homology"/>
<evidence type="ECO:0000313" key="10">
    <source>
        <dbReference type="Proteomes" id="UP000481861"/>
    </source>
</evidence>
<feature type="transmembrane region" description="Helical" evidence="7">
    <location>
        <begin position="241"/>
        <end position="261"/>
    </location>
</feature>
<feature type="transmembrane region" description="Helical" evidence="7">
    <location>
        <begin position="45"/>
        <end position="65"/>
    </location>
</feature>
<evidence type="ECO:0000256" key="3">
    <source>
        <dbReference type="ARBA" id="ARBA00022989"/>
    </source>
</evidence>
<comment type="similarity">
    <text evidence="5">Belongs to the SAT4 family.</text>
</comment>
<dbReference type="InterPro" id="IPR052337">
    <property type="entry name" value="SAT4-like"/>
</dbReference>